<dbReference type="EMBL" id="OZ019897">
    <property type="protein sequence ID" value="CAK9226326.1"/>
    <property type="molecule type" value="Genomic_DNA"/>
</dbReference>
<dbReference type="Proteomes" id="UP001497512">
    <property type="component" value="Chromosome 5"/>
</dbReference>
<protein>
    <submittedName>
        <fullName evidence="1">Uncharacterized protein</fullName>
    </submittedName>
</protein>
<sequence length="116" mass="12737">MPHPGNDLGDRRVAKVQMLDESDDVGSVLLPPCISISPLTRVVEEGGVAHVARLLPVQVTGIPRKVGDEAGLKDPIDWKSFPWGRDILGQYECCSMAFLSEHSNRLVPFKRDGDVM</sequence>
<accession>A0ABP0UPA1</accession>
<gene>
    <name evidence="1" type="ORF">CSSPTR1EN2_LOCUS18183</name>
</gene>
<name>A0ABP0UPA1_9BRYO</name>
<organism evidence="1 2">
    <name type="scientific">Sphagnum troendelagicum</name>
    <dbReference type="NCBI Taxonomy" id="128251"/>
    <lineage>
        <taxon>Eukaryota</taxon>
        <taxon>Viridiplantae</taxon>
        <taxon>Streptophyta</taxon>
        <taxon>Embryophyta</taxon>
        <taxon>Bryophyta</taxon>
        <taxon>Sphagnophytina</taxon>
        <taxon>Sphagnopsida</taxon>
        <taxon>Sphagnales</taxon>
        <taxon>Sphagnaceae</taxon>
        <taxon>Sphagnum</taxon>
    </lineage>
</organism>
<evidence type="ECO:0000313" key="1">
    <source>
        <dbReference type="EMBL" id="CAK9226326.1"/>
    </source>
</evidence>
<proteinExistence type="predicted"/>
<evidence type="ECO:0000313" key="2">
    <source>
        <dbReference type="Proteomes" id="UP001497512"/>
    </source>
</evidence>
<reference evidence="1" key="1">
    <citation type="submission" date="2024-02" db="EMBL/GenBank/DDBJ databases">
        <authorList>
            <consortium name="ELIXIR-Norway"/>
            <consortium name="Elixir Norway"/>
        </authorList>
    </citation>
    <scope>NUCLEOTIDE SEQUENCE</scope>
</reference>
<keyword evidence="2" id="KW-1185">Reference proteome</keyword>